<dbReference type="AlphaFoldDB" id="A0A934I964"/>
<dbReference type="Pfam" id="PF13302">
    <property type="entry name" value="Acetyltransf_3"/>
    <property type="match status" value="1"/>
</dbReference>
<dbReference type="EMBL" id="JAEINH010000001">
    <property type="protein sequence ID" value="MBI9113691.1"/>
    <property type="molecule type" value="Genomic_DNA"/>
</dbReference>
<dbReference type="InterPro" id="IPR016181">
    <property type="entry name" value="Acyl_CoA_acyltransferase"/>
</dbReference>
<protein>
    <submittedName>
        <fullName evidence="2">GNAT family N-acetyltransferase</fullName>
    </submittedName>
</protein>
<dbReference type="InterPro" id="IPR000182">
    <property type="entry name" value="GNAT_dom"/>
</dbReference>
<dbReference type="Proteomes" id="UP000602087">
    <property type="component" value="Unassembled WGS sequence"/>
</dbReference>
<evidence type="ECO:0000259" key="1">
    <source>
        <dbReference type="PROSITE" id="PS51186"/>
    </source>
</evidence>
<proteinExistence type="predicted"/>
<dbReference type="PROSITE" id="PS51186">
    <property type="entry name" value="GNAT"/>
    <property type="match status" value="1"/>
</dbReference>
<dbReference type="PANTHER" id="PTHR43792">
    <property type="entry name" value="GNAT FAMILY, PUTATIVE (AFU_ORTHOLOGUE AFUA_3G00765)-RELATED-RELATED"/>
    <property type="match status" value="1"/>
</dbReference>
<dbReference type="CDD" id="cd04301">
    <property type="entry name" value="NAT_SF"/>
    <property type="match status" value="1"/>
</dbReference>
<dbReference type="GO" id="GO:0016747">
    <property type="term" value="F:acyltransferase activity, transferring groups other than amino-acyl groups"/>
    <property type="evidence" value="ECO:0007669"/>
    <property type="project" value="InterPro"/>
</dbReference>
<sequence>MVETDRLRLRPVVSGDADAVWRIHSDPRTNQHNPAGPMTDSTQAVELARSWAASWAEDGHGYWAVEERREPGTVIGFGGLRLVEWRGRQVYNLYYRLTPEAWGRGIASELVGAAVNWWRDSGEQYPLVAYTTADNVASQRTAARGGLTRRPDLDEETAEYTDVVFALGLD</sequence>
<dbReference type="Gene3D" id="3.40.630.30">
    <property type="match status" value="1"/>
</dbReference>
<accession>A0A934I964</accession>
<keyword evidence="3" id="KW-1185">Reference proteome</keyword>
<dbReference type="RefSeq" id="WP_198732246.1">
    <property type="nucleotide sequence ID" value="NZ_JAEINH010000001.1"/>
</dbReference>
<dbReference type="PANTHER" id="PTHR43792:SF1">
    <property type="entry name" value="N-ACETYLTRANSFERASE DOMAIN-CONTAINING PROTEIN"/>
    <property type="match status" value="1"/>
</dbReference>
<reference evidence="2" key="1">
    <citation type="submission" date="2020-12" db="EMBL/GenBank/DDBJ databases">
        <title>Sanguibacter suaedae sp. nov., isolated from Suaeda aralocaspica.</title>
        <authorList>
            <person name="Ma Q."/>
        </authorList>
    </citation>
    <scope>NUCLEOTIDE SEQUENCE</scope>
    <source>
        <strain evidence="2">YZGR15</strain>
    </source>
</reference>
<dbReference type="InterPro" id="IPR051531">
    <property type="entry name" value="N-acetyltransferase"/>
</dbReference>
<organism evidence="2 3">
    <name type="scientific">Sanguibacter suaedae</name>
    <dbReference type="NCBI Taxonomy" id="2795737"/>
    <lineage>
        <taxon>Bacteria</taxon>
        <taxon>Bacillati</taxon>
        <taxon>Actinomycetota</taxon>
        <taxon>Actinomycetes</taxon>
        <taxon>Micrococcales</taxon>
        <taxon>Sanguibacteraceae</taxon>
        <taxon>Sanguibacter</taxon>
    </lineage>
</organism>
<gene>
    <name evidence="2" type="ORF">JAV76_01530</name>
</gene>
<evidence type="ECO:0000313" key="2">
    <source>
        <dbReference type="EMBL" id="MBI9113691.1"/>
    </source>
</evidence>
<comment type="caution">
    <text evidence="2">The sequence shown here is derived from an EMBL/GenBank/DDBJ whole genome shotgun (WGS) entry which is preliminary data.</text>
</comment>
<dbReference type="SUPFAM" id="SSF55729">
    <property type="entry name" value="Acyl-CoA N-acyltransferases (Nat)"/>
    <property type="match status" value="1"/>
</dbReference>
<feature type="domain" description="N-acetyltransferase" evidence="1">
    <location>
        <begin position="7"/>
        <end position="170"/>
    </location>
</feature>
<evidence type="ECO:0000313" key="3">
    <source>
        <dbReference type="Proteomes" id="UP000602087"/>
    </source>
</evidence>
<name>A0A934I964_9MICO</name>